<keyword evidence="2" id="KW-0245">EGF-like domain</keyword>
<dbReference type="PANTHER" id="PTHR22963:SF38">
    <property type="entry name" value="LP13770P"/>
    <property type="match status" value="1"/>
</dbReference>
<feature type="domain" description="BPTI/Kunitz inhibitor" evidence="4">
    <location>
        <begin position="738"/>
        <end position="788"/>
    </location>
</feature>
<organism evidence="8">
    <name type="scientific">Taenia asiatica</name>
    <name type="common">Asian tapeworm</name>
    <dbReference type="NCBI Taxonomy" id="60517"/>
    <lineage>
        <taxon>Eukaryota</taxon>
        <taxon>Metazoa</taxon>
        <taxon>Spiralia</taxon>
        <taxon>Lophotrochozoa</taxon>
        <taxon>Platyhelminthes</taxon>
        <taxon>Cestoda</taxon>
        <taxon>Eucestoda</taxon>
        <taxon>Cyclophyllidea</taxon>
        <taxon>Taeniidae</taxon>
        <taxon>Taenia</taxon>
    </lineage>
</organism>
<dbReference type="SUPFAM" id="SSF57362">
    <property type="entry name" value="BPTI-like"/>
    <property type="match status" value="4"/>
</dbReference>
<evidence type="ECO:0000313" key="6">
    <source>
        <dbReference type="EMBL" id="VDK32372.1"/>
    </source>
</evidence>
<evidence type="ECO:0000256" key="1">
    <source>
        <dbReference type="ARBA" id="ARBA00023157"/>
    </source>
</evidence>
<accession>A0A0R3W203</accession>
<dbReference type="InterPro" id="IPR003599">
    <property type="entry name" value="Ig_sub"/>
</dbReference>
<dbReference type="InterPro" id="IPR009017">
    <property type="entry name" value="GFP"/>
</dbReference>
<feature type="disulfide bond" evidence="2">
    <location>
        <begin position="1970"/>
        <end position="1987"/>
    </location>
</feature>
<dbReference type="SMART" id="SM00274">
    <property type="entry name" value="FOLN"/>
    <property type="match status" value="7"/>
</dbReference>
<dbReference type="InterPro" id="IPR009030">
    <property type="entry name" value="Growth_fac_rcpt_cys_sf"/>
</dbReference>
<dbReference type="EMBL" id="UYRS01018314">
    <property type="protein sequence ID" value="VDK32372.1"/>
    <property type="molecule type" value="Genomic_DNA"/>
</dbReference>
<dbReference type="InterPro" id="IPR003645">
    <property type="entry name" value="Fol_N"/>
</dbReference>
<keyword evidence="7" id="KW-1185">Reference proteome</keyword>
<dbReference type="Proteomes" id="UP000282613">
    <property type="component" value="Unassembled WGS sequence"/>
</dbReference>
<dbReference type="SUPFAM" id="SSF63825">
    <property type="entry name" value="YWTD domain"/>
    <property type="match status" value="1"/>
</dbReference>
<dbReference type="OrthoDB" id="6375837at2759"/>
<feature type="domain" description="BPTI/Kunitz inhibitor" evidence="4">
    <location>
        <begin position="1221"/>
        <end position="1271"/>
    </location>
</feature>
<dbReference type="SMART" id="SM00131">
    <property type="entry name" value="KU"/>
    <property type="match status" value="4"/>
</dbReference>
<feature type="domain" description="EGF-like" evidence="3">
    <location>
        <begin position="1962"/>
        <end position="1999"/>
    </location>
</feature>
<dbReference type="STRING" id="60517.A0A0R3W203"/>
<sequence length="2569" mass="283183">MRPLTRKCSPQTSENTVSEAGYTKMRLSLLTALAILLLNAASPARAFDSRLSIGSALDTSGFTMQTEFPASFGEQVHMFQFPFQIYGKQIDQIKVSLRFYRLQQFNAFALAAGNKVWNSDAAKVETETMGCFVCFKRRDLDVNEVESNTCVWDHVSRIGNIIDTAAPDSKKGFVADYIFSITWENMGCFPRSHPLVGPPSFIHLQICPYPYLPLLHKEVSKILVNKFTLALLRMEEKSYAVFQYEDIQWTADHSTSSLPPEGGIFVHGVATPQLPRSNMHIEPNVWNEYTGISKMASIFYLLHLLSRNMYDCPSSCPIDRESNIAVPGEWLFPLHEGPIDVDVAAQSKIRMATEGFLETSAKNCLNMTGSSAKTTSVSESSTTAFPYSYTVTKTDSAYTTDYSSAQTKSTLDDNYSDVSQTTDLEQQFERCDSSSCANSMADCFYFDGHKCCVCLPNYYGGGEEGCWSAAPEKPRRIYLDGELLINLGTTDGKSVSAPIFLDTEVRRGETIRSQSGIHDAPQNFPSLYAITPIFSILNSFLALPRSQDSDRTTSRVFNIFSLTAGFTVPFNFTFTLDVSNYGRLAIRGNLRRSSSTEDIFRGSLNMEVTPDGQFRPLSSRLVGSDGLLQAENGLDRRIVYEKLGAGKVKFGPQTYNLRSEEGQTISVQLYGGGEVAVEEGSCLLAENSLMAKGQKFTVKMDAQGYCREDCRPNYGCSLYCMDMPVYFGEDSGQSEDVCSLPTVVGPCTANIQRYTYNRSTGRCEAFYYGGCEGNKNNFESLDECQRLCESSYQQVPFLHKIALPSLEDPCTNVRCGLNAYCASGYCYCNAGYRGDANTECRPASSGAPLFIFRRAFPDCTYNPSNNCCKAFHCGCCESETSGFEGQDDCRWCCESSNHYDQFADLNVNCKFDADCPLESDWDEIELVTTVASLNHSVLCRDVSCGYNARCREGRCECEEGYSGDPYRECQWTGDPCQNVRCGANAYCSNGQCFCRRGYEGDPQIECRPSYEDPCRGLRCGYYAHCSDGRCECDEGYSGDPYRECQWTGGQSDDICNLPTEVGPCNEVILRYTYNRSIGRCEAFYYGGCQGNANNFDSLEKCQQRCEALGQQGESIADLHLFSQTIKDPCAHIRCGHNAHCVNGYCYCNPGYEGDGNTYCRPTSSETYNYSFILGNPCESVRCGENAECLEGQCKCMEGYYGDPFHACRPIGSEMPSSNPKCQLPIDSGQCFDRLEKYGYDSRTGRCEKFLYTGCLGNENRFDTLEKCERECGAAQNRCKLVFPVTALNKAPKNAVPDKCFLPLITGTCGNTHTRFGFYPPTQRCEEYNYSGCGGNENRFETRLDCETVCNDPCEGVRCGYNARCVEGRCVCEPGFSGDPNYECKAEKTDKCDGVRCGANARCQDGYCVCEAGHSGDPYRECQPVGRFEHEPHLLTALTSYAFLMLAVVSVAATMPDVLRAGANVSPVMRETRTPNAGPVNADLCKVLGCDTNAVCLNGECKCRQGFTGDPYEGCVKTQYLKPAVRMPRDSCHKVACGVGAFCDLGTCHCPEGSRGNPYIKCQFDSTFLGKLYAPEMLPSKVGSPAQHNRCNGVQCASNAYCESGYCRCNPGYAGDGFVECHYQGSCANVQCGTNAHCVNGRCVCWPGYTGDPDRRCDPAVAPRPELCGNIYCHEKARCHSGTCYCEYGYAGDGVRVCEKVEEDLCKRVQCAENAECEAGLCQCKPGYKGDGFSECTPMEVDPSSCNGRYCGANAECRDGVCVCVPDYTGDPYDICTRKRPLPDSCHGIECGSNAYCQDGGCVCFEGFEGDPNLACKPIYDPSCVGIRCGANAYCRGGRCVCPQGYVGDANQVCYPVWVVFQTKSVLLNETLLSKVLRVLMPVITLRATRTQPVPKGSVNATTDSKEMASLTAGLRILVRTVRPFNLANLCDCRGLPASMTGCSNGKCRCMPGFKMNRDNYCEECRGSGECAANAQCIYDRQIQHYRCACDAGFLGDGAIACISGAVANRTEAAQCRVPCHRFATCDEYDGRCKCRSGFIGNGYTYCDFDCSQCHAEAQCVPESNQCVCPPGFTGDGIRICRPATSQGLFTLRIVKDSETIRVREGSGALTLRCVLSGDVRNVQARWLTPGDVGRTDEQTTHEGRELWLTIGQPSPKDSGLYVCQASRVSDTINVIVEPQQRSILCLIPTKLSIIVGEEKLSSSDFSNFLTLFPEVQTKQLFLTSDNGILTVQTQSEPTTAAQIWHIAEANKHKPVALALDCKTDRLIYTSDGGRALRFGNASVARLNQPPELIFQDNSAKFTWIAVDPASGNVFAIDKENNRIVVVNPDRPNQVHTYKQLADRRSDRDFIAGGIAVHPGLSLVYWAQAENSDFEKGESVIKVASMADSERVSEITRVTGAPISMSLAVTDDVTGGGNTAGRLCWLQRRQLMPYSRTEIHCAQLEASGRAIHSKRLLKSFGTNEEPSYGLIQDDDTIFWTSLYRKIYRSLNPSASIYVKGVCCSNGFQSMVIHNTCKRSMTNTCSYENGRCRYFCLPGGREMAHVCRCPDDQPNCIAEHARSRFLGYPYS</sequence>
<dbReference type="InterPro" id="IPR036880">
    <property type="entry name" value="Kunitz_BPTI_sf"/>
</dbReference>
<dbReference type="SMART" id="SM00409">
    <property type="entry name" value="IG"/>
    <property type="match status" value="1"/>
</dbReference>
<dbReference type="Gene3D" id="2.60.40.10">
    <property type="entry name" value="Immunoglobulins"/>
    <property type="match status" value="1"/>
</dbReference>
<dbReference type="InterPro" id="IPR002223">
    <property type="entry name" value="Kunitz_BPTI"/>
</dbReference>
<feature type="domain" description="BPTI/Kunitz inhibitor" evidence="4">
    <location>
        <begin position="1299"/>
        <end position="1349"/>
    </location>
</feature>
<dbReference type="Gene3D" id="2.120.10.30">
    <property type="entry name" value="TolB, C-terminal domain"/>
    <property type="match status" value="1"/>
</dbReference>
<dbReference type="Pfam" id="PF00014">
    <property type="entry name" value="Kunitz_BPTI"/>
    <property type="match status" value="4"/>
</dbReference>
<dbReference type="PROSITE" id="PS50026">
    <property type="entry name" value="EGF_3"/>
    <property type="match status" value="2"/>
</dbReference>
<dbReference type="PROSITE" id="PS01186">
    <property type="entry name" value="EGF_2"/>
    <property type="match status" value="3"/>
</dbReference>
<evidence type="ECO:0000256" key="2">
    <source>
        <dbReference type="PROSITE-ProRule" id="PRU00076"/>
    </source>
</evidence>
<evidence type="ECO:0000259" key="5">
    <source>
        <dbReference type="PROSITE" id="PS50835"/>
    </source>
</evidence>
<dbReference type="GO" id="GO:0004867">
    <property type="term" value="F:serine-type endopeptidase inhibitor activity"/>
    <property type="evidence" value="ECO:0007669"/>
    <property type="project" value="InterPro"/>
</dbReference>
<protein>
    <submittedName>
        <fullName evidence="8">BPTI/Kunitz inhibitor domain-containing protein</fullName>
    </submittedName>
</protein>
<keyword evidence="1 2" id="KW-1015">Disulfide bond</keyword>
<dbReference type="PRINTS" id="PR00759">
    <property type="entry name" value="BASICPTASE"/>
</dbReference>
<dbReference type="Gene3D" id="2.10.25.10">
    <property type="entry name" value="Laminin"/>
    <property type="match status" value="2"/>
</dbReference>
<feature type="domain" description="EGF-like" evidence="3">
    <location>
        <begin position="2011"/>
        <end position="2047"/>
    </location>
</feature>
<evidence type="ECO:0000313" key="8">
    <source>
        <dbReference type="WBParaSite" id="TASK_0000380301-mRNA-1"/>
    </source>
</evidence>
<dbReference type="SMART" id="SM00181">
    <property type="entry name" value="EGF"/>
    <property type="match status" value="21"/>
</dbReference>
<dbReference type="WBParaSite" id="TASK_0000380301-mRNA-1">
    <property type="protein sequence ID" value="TASK_0000380301-mRNA-1"/>
    <property type="gene ID" value="TASK_0000380301"/>
</dbReference>
<dbReference type="InterPro" id="IPR036179">
    <property type="entry name" value="Ig-like_dom_sf"/>
</dbReference>
<dbReference type="PROSITE" id="PS00280">
    <property type="entry name" value="BPTI_KUNITZ_1"/>
    <property type="match status" value="3"/>
</dbReference>
<dbReference type="Gene3D" id="2.90.20.10">
    <property type="entry name" value="Plasmodium vivax P25 domain"/>
    <property type="match status" value="1"/>
</dbReference>
<dbReference type="SUPFAM" id="SSF48726">
    <property type="entry name" value="Immunoglobulin"/>
    <property type="match status" value="1"/>
</dbReference>
<gene>
    <name evidence="6" type="ORF">TASK_LOCUS3804</name>
</gene>
<name>A0A0R3W203_TAEAS</name>
<dbReference type="InterPro" id="IPR013783">
    <property type="entry name" value="Ig-like_fold"/>
</dbReference>
<reference evidence="8" key="1">
    <citation type="submission" date="2016-04" db="UniProtKB">
        <authorList>
            <consortium name="WormBaseParasite"/>
        </authorList>
    </citation>
    <scope>IDENTIFICATION</scope>
</reference>
<proteinExistence type="predicted"/>
<comment type="caution">
    <text evidence="2">Lacks conserved residue(s) required for the propagation of feature annotation.</text>
</comment>
<evidence type="ECO:0000259" key="4">
    <source>
        <dbReference type="PROSITE" id="PS50279"/>
    </source>
</evidence>
<feature type="domain" description="Ig-like" evidence="5">
    <location>
        <begin position="2082"/>
        <end position="2173"/>
    </location>
</feature>
<dbReference type="Gene3D" id="2.40.155.10">
    <property type="entry name" value="Green fluorescent protein"/>
    <property type="match status" value="1"/>
</dbReference>
<reference evidence="6 7" key="2">
    <citation type="submission" date="2018-11" db="EMBL/GenBank/DDBJ databases">
        <authorList>
            <consortium name="Pathogen Informatics"/>
        </authorList>
    </citation>
    <scope>NUCLEOTIDE SEQUENCE [LARGE SCALE GENOMIC DNA]</scope>
</reference>
<dbReference type="CDD" id="cd00109">
    <property type="entry name" value="Kunitz-type"/>
    <property type="match status" value="4"/>
</dbReference>
<dbReference type="InterPro" id="IPR011042">
    <property type="entry name" value="6-blade_b-propeller_TolB-like"/>
</dbReference>
<dbReference type="FunFam" id="4.10.410.10:FF:000020">
    <property type="entry name" value="Collagen, type VI, alpha 3"/>
    <property type="match status" value="3"/>
</dbReference>
<dbReference type="PROSITE" id="PS50279">
    <property type="entry name" value="BPTI_KUNITZ_2"/>
    <property type="match status" value="4"/>
</dbReference>
<dbReference type="Gene3D" id="4.10.410.10">
    <property type="entry name" value="Pancreatic trypsin inhibitor Kunitz domain"/>
    <property type="match status" value="4"/>
</dbReference>
<feature type="domain" description="BPTI/Kunitz inhibitor" evidence="4">
    <location>
        <begin position="1055"/>
        <end position="1105"/>
    </location>
</feature>
<dbReference type="InterPro" id="IPR020901">
    <property type="entry name" value="Prtase_inh_Kunz-CS"/>
</dbReference>
<dbReference type="SUPFAM" id="SSF57184">
    <property type="entry name" value="Growth factor receptor domain"/>
    <property type="match status" value="1"/>
</dbReference>
<dbReference type="InterPro" id="IPR000742">
    <property type="entry name" value="EGF"/>
</dbReference>
<dbReference type="InterPro" id="IPR007110">
    <property type="entry name" value="Ig-like_dom"/>
</dbReference>
<dbReference type="PROSITE" id="PS50835">
    <property type="entry name" value="IG_LIKE"/>
    <property type="match status" value="1"/>
</dbReference>
<evidence type="ECO:0000259" key="3">
    <source>
        <dbReference type="PROSITE" id="PS50026"/>
    </source>
</evidence>
<feature type="disulfide bond" evidence="2">
    <location>
        <begin position="2015"/>
        <end position="2025"/>
    </location>
</feature>
<dbReference type="PANTHER" id="PTHR22963">
    <property type="entry name" value="ENDOGLIN-RELATED"/>
    <property type="match status" value="1"/>
</dbReference>
<evidence type="ECO:0000313" key="7">
    <source>
        <dbReference type="Proteomes" id="UP000282613"/>
    </source>
</evidence>